<name>A0A9D4QUT3_DREPO</name>
<dbReference type="SUPFAM" id="SSF52540">
    <property type="entry name" value="P-loop containing nucleoside triphosphate hydrolases"/>
    <property type="match status" value="1"/>
</dbReference>
<evidence type="ECO:0000313" key="1">
    <source>
        <dbReference type="EMBL" id="KAH3843000.1"/>
    </source>
</evidence>
<sequence length="240" mass="27408">MSDEYKYNFTLDEGQDKILVNQDNFNLLKTPEGIWEAKYVSILLSGNGYKTILLEEPDRGMHPQFVKRTTQAIKQEIETKGTMALLTTHNTSFLTTSTLSNCYRFSRVGKACAVVSVGKIVHHKLKGLRLFANDLPNICFAKRVLFCEGDSDWLFLNEMEMLLLSCEDNNSVHTENEFLANHKKDIQNKSCELTITKLNGKMNTDECRKICESIGLPCIFPLDKDAREEQDKKTKNLKTI</sequence>
<dbReference type="InterPro" id="IPR027417">
    <property type="entry name" value="P-loop_NTPase"/>
</dbReference>
<keyword evidence="2" id="KW-1185">Reference proteome</keyword>
<reference evidence="1" key="1">
    <citation type="journal article" date="2019" name="bioRxiv">
        <title>The Genome of the Zebra Mussel, Dreissena polymorpha: A Resource for Invasive Species Research.</title>
        <authorList>
            <person name="McCartney M.A."/>
            <person name="Auch B."/>
            <person name="Kono T."/>
            <person name="Mallez S."/>
            <person name="Zhang Y."/>
            <person name="Obille A."/>
            <person name="Becker A."/>
            <person name="Abrahante J.E."/>
            <person name="Garbe J."/>
            <person name="Badalamenti J.P."/>
            <person name="Herman A."/>
            <person name="Mangelson H."/>
            <person name="Liachko I."/>
            <person name="Sullivan S."/>
            <person name="Sone E.D."/>
            <person name="Koren S."/>
            <person name="Silverstein K.A.T."/>
            <person name="Beckman K.B."/>
            <person name="Gohl D.M."/>
        </authorList>
    </citation>
    <scope>NUCLEOTIDE SEQUENCE</scope>
    <source>
        <strain evidence="1">Duluth1</strain>
        <tissue evidence="1">Whole animal</tissue>
    </source>
</reference>
<proteinExistence type="predicted"/>
<organism evidence="1 2">
    <name type="scientific">Dreissena polymorpha</name>
    <name type="common">Zebra mussel</name>
    <name type="synonym">Mytilus polymorpha</name>
    <dbReference type="NCBI Taxonomy" id="45954"/>
    <lineage>
        <taxon>Eukaryota</taxon>
        <taxon>Metazoa</taxon>
        <taxon>Spiralia</taxon>
        <taxon>Lophotrochozoa</taxon>
        <taxon>Mollusca</taxon>
        <taxon>Bivalvia</taxon>
        <taxon>Autobranchia</taxon>
        <taxon>Heteroconchia</taxon>
        <taxon>Euheterodonta</taxon>
        <taxon>Imparidentia</taxon>
        <taxon>Neoheterodontei</taxon>
        <taxon>Myida</taxon>
        <taxon>Dreissenoidea</taxon>
        <taxon>Dreissenidae</taxon>
        <taxon>Dreissena</taxon>
    </lineage>
</organism>
<dbReference type="EMBL" id="JAIWYP010000004">
    <property type="protein sequence ID" value="KAH3843000.1"/>
    <property type="molecule type" value="Genomic_DNA"/>
</dbReference>
<evidence type="ECO:0000313" key="2">
    <source>
        <dbReference type="Proteomes" id="UP000828390"/>
    </source>
</evidence>
<dbReference type="Proteomes" id="UP000828390">
    <property type="component" value="Unassembled WGS sequence"/>
</dbReference>
<accession>A0A9D4QUT3</accession>
<dbReference type="AlphaFoldDB" id="A0A9D4QUT3"/>
<comment type="caution">
    <text evidence="1">The sequence shown here is derived from an EMBL/GenBank/DDBJ whole genome shotgun (WGS) entry which is preliminary data.</text>
</comment>
<reference evidence="1" key="2">
    <citation type="submission" date="2020-11" db="EMBL/GenBank/DDBJ databases">
        <authorList>
            <person name="McCartney M.A."/>
            <person name="Auch B."/>
            <person name="Kono T."/>
            <person name="Mallez S."/>
            <person name="Becker A."/>
            <person name="Gohl D.M."/>
            <person name="Silverstein K.A.T."/>
            <person name="Koren S."/>
            <person name="Bechman K.B."/>
            <person name="Herman A."/>
            <person name="Abrahante J.E."/>
            <person name="Garbe J."/>
        </authorList>
    </citation>
    <scope>NUCLEOTIDE SEQUENCE</scope>
    <source>
        <strain evidence="1">Duluth1</strain>
        <tissue evidence="1">Whole animal</tissue>
    </source>
</reference>
<evidence type="ECO:0008006" key="3">
    <source>
        <dbReference type="Google" id="ProtNLM"/>
    </source>
</evidence>
<protein>
    <recommendedName>
        <fullName evidence="3">ATPase AAA-type core domain-containing protein</fullName>
    </recommendedName>
</protein>
<gene>
    <name evidence="1" type="ORF">DPMN_116506</name>
</gene>